<keyword evidence="3" id="KW-1185">Reference proteome</keyword>
<evidence type="ECO:0000313" key="3">
    <source>
        <dbReference type="Proteomes" id="UP001472677"/>
    </source>
</evidence>
<protein>
    <submittedName>
        <fullName evidence="2">Uncharacterized protein</fullName>
    </submittedName>
</protein>
<name>A0ABR2F7F3_9ROSI</name>
<sequence>MACMCPRVLAWSLVGPWLRVQLYASNDALYFMAASSSCGRFGKIRVPFPDARHALALSLHRLVAGNSARHLPIVEVFLRTVRRKPYAHARRVVTTHPSWPRFSVECKEFAPWTSCALLQDLCAPRTEGCTPWLPSMRCHGCVPISSYARGLIPTPRGQLAPSSGPLLPRQHARTLAAFRTHIAMCQEASVQNGAVSCYRYPLLLSSGVGCMSFVNSDGSMTWWLTVDLWKPVLLHGIALRRLRAEPANMSCRTSHPWSKTLRTLLLATASSATPASQNGAPATTALTSMSAHAPAEHVT</sequence>
<comment type="caution">
    <text evidence="2">The sequence shown here is derived from an EMBL/GenBank/DDBJ whole genome shotgun (WGS) entry which is preliminary data.</text>
</comment>
<evidence type="ECO:0000313" key="2">
    <source>
        <dbReference type="EMBL" id="KAK8572953.1"/>
    </source>
</evidence>
<proteinExistence type="predicted"/>
<keyword evidence="1" id="KW-0732">Signal</keyword>
<accession>A0ABR2F7F3</accession>
<dbReference type="Proteomes" id="UP001472677">
    <property type="component" value="Unassembled WGS sequence"/>
</dbReference>
<dbReference type="EMBL" id="JBBPBM010000008">
    <property type="protein sequence ID" value="KAK8572953.1"/>
    <property type="molecule type" value="Genomic_DNA"/>
</dbReference>
<reference evidence="2 3" key="1">
    <citation type="journal article" date="2024" name="G3 (Bethesda)">
        <title>Genome assembly of Hibiscus sabdariffa L. provides insights into metabolisms of medicinal natural products.</title>
        <authorList>
            <person name="Kim T."/>
        </authorList>
    </citation>
    <scope>NUCLEOTIDE SEQUENCE [LARGE SCALE GENOMIC DNA]</scope>
    <source>
        <strain evidence="2">TK-2024</strain>
        <tissue evidence="2">Old leaves</tissue>
    </source>
</reference>
<evidence type="ECO:0000256" key="1">
    <source>
        <dbReference type="SAM" id="SignalP"/>
    </source>
</evidence>
<organism evidence="2 3">
    <name type="scientific">Hibiscus sabdariffa</name>
    <name type="common">roselle</name>
    <dbReference type="NCBI Taxonomy" id="183260"/>
    <lineage>
        <taxon>Eukaryota</taxon>
        <taxon>Viridiplantae</taxon>
        <taxon>Streptophyta</taxon>
        <taxon>Embryophyta</taxon>
        <taxon>Tracheophyta</taxon>
        <taxon>Spermatophyta</taxon>
        <taxon>Magnoliopsida</taxon>
        <taxon>eudicotyledons</taxon>
        <taxon>Gunneridae</taxon>
        <taxon>Pentapetalae</taxon>
        <taxon>rosids</taxon>
        <taxon>malvids</taxon>
        <taxon>Malvales</taxon>
        <taxon>Malvaceae</taxon>
        <taxon>Malvoideae</taxon>
        <taxon>Hibiscus</taxon>
    </lineage>
</organism>
<gene>
    <name evidence="2" type="ORF">V6N12_028993</name>
</gene>
<feature type="chain" id="PRO_5046695191" evidence="1">
    <location>
        <begin position="25"/>
        <end position="299"/>
    </location>
</feature>
<feature type="signal peptide" evidence="1">
    <location>
        <begin position="1"/>
        <end position="24"/>
    </location>
</feature>